<keyword evidence="6" id="KW-0564">Palmitate</keyword>
<keyword evidence="7" id="KW-0449">Lipoprotein</keyword>
<dbReference type="OrthoDB" id="2592518at2"/>
<dbReference type="InterPro" id="IPR008844">
    <property type="entry name" value="Spore_GerAC-like"/>
</dbReference>
<feature type="domain" description="Spore germination protein N-terminal" evidence="10">
    <location>
        <begin position="25"/>
        <end position="190"/>
    </location>
</feature>
<dbReference type="Proteomes" id="UP000256304">
    <property type="component" value="Unassembled WGS sequence"/>
</dbReference>
<feature type="domain" description="Spore germination GerAC-like C-terminal" evidence="9">
    <location>
        <begin position="200"/>
        <end position="364"/>
    </location>
</feature>
<dbReference type="InterPro" id="IPR057336">
    <property type="entry name" value="GerAC_N"/>
</dbReference>
<organism evidence="11 12">
    <name type="scientific">Paenibacillus taihuensis</name>
    <dbReference type="NCBI Taxonomy" id="1156355"/>
    <lineage>
        <taxon>Bacteria</taxon>
        <taxon>Bacillati</taxon>
        <taxon>Bacillota</taxon>
        <taxon>Bacilli</taxon>
        <taxon>Bacillales</taxon>
        <taxon>Paenibacillaceae</taxon>
        <taxon>Paenibacillus</taxon>
    </lineage>
</organism>
<feature type="signal peptide" evidence="8">
    <location>
        <begin position="1"/>
        <end position="21"/>
    </location>
</feature>
<evidence type="ECO:0000313" key="11">
    <source>
        <dbReference type="EMBL" id="REE69708.1"/>
    </source>
</evidence>
<keyword evidence="5" id="KW-0472">Membrane</keyword>
<dbReference type="EMBL" id="QTTN01000031">
    <property type="protein sequence ID" value="REE69708.1"/>
    <property type="molecule type" value="Genomic_DNA"/>
</dbReference>
<dbReference type="GO" id="GO:0016020">
    <property type="term" value="C:membrane"/>
    <property type="evidence" value="ECO:0007669"/>
    <property type="project" value="UniProtKB-SubCell"/>
</dbReference>
<dbReference type="Pfam" id="PF25198">
    <property type="entry name" value="Spore_GerAC_N"/>
    <property type="match status" value="1"/>
</dbReference>
<sequence>MQSKVIIVITMCCLTVFVAGCGESNAIEKLAVVEAGAYDLSEGSENPITTTVLFPTVTKEGKFDTMALTAKGKSIHDTFLKVQNLTSLKIVGGQGTILFGEDLAKKGLINVVKSLRRDPEIGIRVKFAMVEGNAGKLLEKKFPSIEDNAEFIYLFLERAGWQDKVLFTNQYRFLRDYYDDGIDPVLPVFSYEGDTIGLKGVGTFKGDRYVTLLTFSETQILNYLIGNIKNGRLMIAMNDLEPGQNYQLSLSNINSDNDKIINTKNMQAEIKVKLKASVLEYTGTMDISKEKYQKQLEGQIEKYLTTNSEKLIAKLQQSQSDPIGIGKVVRNHLTYERWKSMNWNKTYSNMSIKVQVKVELTNSGKSI</sequence>
<comment type="similarity">
    <text evidence="2">Belongs to the GerABKC lipoprotein family.</text>
</comment>
<evidence type="ECO:0000256" key="6">
    <source>
        <dbReference type="ARBA" id="ARBA00023139"/>
    </source>
</evidence>
<evidence type="ECO:0000259" key="9">
    <source>
        <dbReference type="Pfam" id="PF05504"/>
    </source>
</evidence>
<dbReference type="PANTHER" id="PTHR35789">
    <property type="entry name" value="SPORE GERMINATION PROTEIN B3"/>
    <property type="match status" value="1"/>
</dbReference>
<evidence type="ECO:0000256" key="3">
    <source>
        <dbReference type="ARBA" id="ARBA00022544"/>
    </source>
</evidence>
<comment type="subcellular location">
    <subcellularLocation>
        <location evidence="1">Membrane</location>
        <topology evidence="1">Lipid-anchor</topology>
    </subcellularLocation>
</comment>
<evidence type="ECO:0000256" key="4">
    <source>
        <dbReference type="ARBA" id="ARBA00022729"/>
    </source>
</evidence>
<comment type="caution">
    <text evidence="11">The sequence shown here is derived from an EMBL/GenBank/DDBJ whole genome shotgun (WGS) entry which is preliminary data.</text>
</comment>
<evidence type="ECO:0000259" key="10">
    <source>
        <dbReference type="Pfam" id="PF25198"/>
    </source>
</evidence>
<dbReference type="PANTHER" id="PTHR35789:SF1">
    <property type="entry name" value="SPORE GERMINATION PROTEIN B3"/>
    <property type="match status" value="1"/>
</dbReference>
<dbReference type="NCBIfam" id="TIGR02887">
    <property type="entry name" value="spore_ger_x_C"/>
    <property type="match status" value="1"/>
</dbReference>
<dbReference type="AlphaFoldDB" id="A0A3D9R2V0"/>
<dbReference type="GO" id="GO:0009847">
    <property type="term" value="P:spore germination"/>
    <property type="evidence" value="ECO:0007669"/>
    <property type="project" value="InterPro"/>
</dbReference>
<dbReference type="RefSeq" id="WP_116191198.1">
    <property type="nucleotide sequence ID" value="NZ_QTTN01000031.1"/>
</dbReference>
<keyword evidence="3" id="KW-0309">Germination</keyword>
<evidence type="ECO:0000256" key="5">
    <source>
        <dbReference type="ARBA" id="ARBA00023136"/>
    </source>
</evidence>
<protein>
    <submittedName>
        <fullName evidence="11">Spore germination protein</fullName>
    </submittedName>
</protein>
<proteinExistence type="inferred from homology"/>
<gene>
    <name evidence="11" type="ORF">A8990_13127</name>
</gene>
<name>A0A3D9R2V0_9BACL</name>
<feature type="chain" id="PRO_5038377452" evidence="8">
    <location>
        <begin position="22"/>
        <end position="367"/>
    </location>
</feature>
<evidence type="ECO:0000256" key="1">
    <source>
        <dbReference type="ARBA" id="ARBA00004635"/>
    </source>
</evidence>
<dbReference type="Gene3D" id="3.30.300.210">
    <property type="entry name" value="Nutrient germinant receptor protein C, domain 3"/>
    <property type="match status" value="1"/>
</dbReference>
<dbReference type="InterPro" id="IPR046953">
    <property type="entry name" value="Spore_GerAC-like_C"/>
</dbReference>
<evidence type="ECO:0000256" key="7">
    <source>
        <dbReference type="ARBA" id="ARBA00023288"/>
    </source>
</evidence>
<evidence type="ECO:0000256" key="8">
    <source>
        <dbReference type="SAM" id="SignalP"/>
    </source>
</evidence>
<dbReference type="InterPro" id="IPR038501">
    <property type="entry name" value="Spore_GerAC_C_sf"/>
</dbReference>
<dbReference type="Pfam" id="PF05504">
    <property type="entry name" value="Spore_GerAC"/>
    <property type="match status" value="1"/>
</dbReference>
<evidence type="ECO:0000313" key="12">
    <source>
        <dbReference type="Proteomes" id="UP000256304"/>
    </source>
</evidence>
<accession>A0A3D9R2V0</accession>
<keyword evidence="12" id="KW-1185">Reference proteome</keyword>
<dbReference type="PROSITE" id="PS51257">
    <property type="entry name" value="PROKAR_LIPOPROTEIN"/>
    <property type="match status" value="1"/>
</dbReference>
<keyword evidence="4 8" id="KW-0732">Signal</keyword>
<evidence type="ECO:0000256" key="2">
    <source>
        <dbReference type="ARBA" id="ARBA00007886"/>
    </source>
</evidence>
<reference evidence="11 12" key="1">
    <citation type="submission" date="2018-08" db="EMBL/GenBank/DDBJ databases">
        <title>Genomic Encyclopedia of Type Strains, Phase III (KMG-III): the genomes of soil and plant-associated and newly described type strains.</title>
        <authorList>
            <person name="Whitman W."/>
        </authorList>
    </citation>
    <scope>NUCLEOTIDE SEQUENCE [LARGE SCALE GENOMIC DNA]</scope>
    <source>
        <strain evidence="11 12">CGMCC 1.10966</strain>
    </source>
</reference>